<dbReference type="EMBL" id="JABEZX010000049">
    <property type="protein sequence ID" value="MBA0574735.1"/>
    <property type="molecule type" value="Genomic_DNA"/>
</dbReference>
<feature type="non-terminal residue" evidence="1">
    <location>
        <position position="556"/>
    </location>
</feature>
<accession>A0A7J8NCS2</accession>
<dbReference type="PANTHER" id="PTHR36337:SF1">
    <property type="entry name" value="OBSCURIN-LIKE PROTEIN"/>
    <property type="match status" value="1"/>
</dbReference>
<evidence type="ECO:0000313" key="2">
    <source>
        <dbReference type="Proteomes" id="UP000593572"/>
    </source>
</evidence>
<organism evidence="1 2">
    <name type="scientific">Gossypium lobatum</name>
    <dbReference type="NCBI Taxonomy" id="34289"/>
    <lineage>
        <taxon>Eukaryota</taxon>
        <taxon>Viridiplantae</taxon>
        <taxon>Streptophyta</taxon>
        <taxon>Embryophyta</taxon>
        <taxon>Tracheophyta</taxon>
        <taxon>Spermatophyta</taxon>
        <taxon>Magnoliopsida</taxon>
        <taxon>eudicotyledons</taxon>
        <taxon>Gunneridae</taxon>
        <taxon>Pentapetalae</taxon>
        <taxon>rosids</taxon>
        <taxon>malvids</taxon>
        <taxon>Malvales</taxon>
        <taxon>Malvaceae</taxon>
        <taxon>Malvoideae</taxon>
        <taxon>Gossypium</taxon>
    </lineage>
</organism>
<dbReference type="Proteomes" id="UP000593572">
    <property type="component" value="Unassembled WGS sequence"/>
</dbReference>
<dbReference type="PANTHER" id="PTHR36337">
    <property type="entry name" value="OBSCURIN-LIKE PROTEIN"/>
    <property type="match status" value="1"/>
</dbReference>
<gene>
    <name evidence="1" type="ORF">Golob_006974</name>
</gene>
<reference evidence="1 2" key="1">
    <citation type="journal article" date="2019" name="Genome Biol. Evol.">
        <title>Insights into the evolution of the New World diploid cottons (Gossypium, subgenus Houzingenia) based on genome sequencing.</title>
        <authorList>
            <person name="Grover C.E."/>
            <person name="Arick M.A. 2nd"/>
            <person name="Thrash A."/>
            <person name="Conover J.L."/>
            <person name="Sanders W.S."/>
            <person name="Peterson D.G."/>
            <person name="Frelichowski J.E."/>
            <person name="Scheffler J.A."/>
            <person name="Scheffler B.E."/>
            <person name="Wendel J.F."/>
        </authorList>
    </citation>
    <scope>NUCLEOTIDE SEQUENCE [LARGE SCALE GENOMIC DNA]</scope>
    <source>
        <strain evidence="1">157</strain>
        <tissue evidence="1">Leaf</tissue>
    </source>
</reference>
<protein>
    <submittedName>
        <fullName evidence="1">Uncharacterized protein</fullName>
    </submittedName>
</protein>
<dbReference type="AlphaFoldDB" id="A0A7J8NCS2"/>
<sequence length="556" mass="61912">MARQTNTLFLEQWLRTNIGGVSYSVSGHSSLSTSSSSARAIIQAWSEIRDSLQNQTFNPLILQSLKTLLNSQASLHVADPQAKLLLSVLSSRSYDLPSESYPILLRLLYIWVRKSFRPSTVLIDSAVDVLSHVFATEFGLKKSPSFLAEGILILGAISFVPSVSESSKIACSELLCRLLEEDYELVRLGEEIIPDVLAGIGYALSSSVDVHFIRVWDSLLGIWGKEDGPRSTVPTALMILHLVEWVVSGCIKSRSLKKIEAFSQQILGTSKASYVPFALVMVAAGVLRASRQAANGQGLEFVSRLRISAENQIAFVAQQLISETKGFINSDNDPVNSLLRQCLSLALARSGAVSFTAPVLLCLASALLREIFPLSHLYMQILQFIHSSGSEFDTNEIKRHLDSTLFKEAGVITGVFCNQYVSADEESKSLVESLIWDYCRDVYSGHRQVALLLRERNNELLVDFEKIAESAFLMVAVFALAVTKQRLNSNFSQEIQREKSVQILVSFSCLEYFRRMRLPEYMDTIRRVVACVQENESACISFVESMPTYVDLTTWQ</sequence>
<name>A0A7J8NCS2_9ROSI</name>
<keyword evidence="2" id="KW-1185">Reference proteome</keyword>
<evidence type="ECO:0000313" key="1">
    <source>
        <dbReference type="EMBL" id="MBA0574735.1"/>
    </source>
</evidence>
<proteinExistence type="predicted"/>
<comment type="caution">
    <text evidence="1">The sequence shown here is derived from an EMBL/GenBank/DDBJ whole genome shotgun (WGS) entry which is preliminary data.</text>
</comment>